<evidence type="ECO:0000256" key="8">
    <source>
        <dbReference type="ARBA" id="ARBA00022801"/>
    </source>
</evidence>
<dbReference type="PANTHER" id="PTHR11409">
    <property type="entry name" value="ADENOSINE DEAMINASE"/>
    <property type="match status" value="1"/>
</dbReference>
<accession>A0A6F9D632</accession>
<dbReference type="Pfam" id="PF00962">
    <property type="entry name" value="A_deaminase"/>
    <property type="match status" value="1"/>
</dbReference>
<evidence type="ECO:0000256" key="7">
    <source>
        <dbReference type="ARBA" id="ARBA00022723"/>
    </source>
</evidence>
<dbReference type="InterPro" id="IPR006650">
    <property type="entry name" value="A/AMP_deam_AS"/>
</dbReference>
<evidence type="ECO:0000256" key="1">
    <source>
        <dbReference type="ARBA" id="ARBA00001947"/>
    </source>
</evidence>
<comment type="subcellular location">
    <subcellularLocation>
        <location evidence="2">Cell membrane</location>
        <topology evidence="2">Peripheral membrane protein</topology>
        <orientation evidence="2">Extracellular side</orientation>
    </subcellularLocation>
    <subcellularLocation>
        <location evidence="3">Cytoplasmic vesicle lumen</location>
    </subcellularLocation>
</comment>
<dbReference type="GO" id="GO:0004000">
    <property type="term" value="F:adenosine deaminase activity"/>
    <property type="evidence" value="ECO:0007669"/>
    <property type="project" value="UniProtKB-ARBA"/>
</dbReference>
<keyword evidence="7" id="KW-0479">Metal-binding</keyword>
<dbReference type="SUPFAM" id="SSF51556">
    <property type="entry name" value="Metallo-dependent hydrolases"/>
    <property type="match status" value="1"/>
</dbReference>
<dbReference type="GO" id="GO:0006154">
    <property type="term" value="P:adenosine catabolic process"/>
    <property type="evidence" value="ECO:0007669"/>
    <property type="project" value="TreeGrafter"/>
</dbReference>
<dbReference type="GO" id="GO:0043103">
    <property type="term" value="P:hypoxanthine salvage"/>
    <property type="evidence" value="ECO:0007669"/>
    <property type="project" value="TreeGrafter"/>
</dbReference>
<evidence type="ECO:0000256" key="6">
    <source>
        <dbReference type="ARBA" id="ARBA00018099"/>
    </source>
</evidence>
<name>A0A6F9D632_9ASCI</name>
<keyword evidence="8" id="KW-0378">Hydrolase</keyword>
<reference evidence="11" key="1">
    <citation type="submission" date="2020-04" db="EMBL/GenBank/DDBJ databases">
        <authorList>
            <person name="Neveu A P."/>
        </authorList>
    </citation>
    <scope>NUCLEOTIDE SEQUENCE</scope>
    <source>
        <tissue evidence="11">Whole embryo</tissue>
    </source>
</reference>
<organism evidence="11">
    <name type="scientific">Phallusia mammillata</name>
    <dbReference type="NCBI Taxonomy" id="59560"/>
    <lineage>
        <taxon>Eukaryota</taxon>
        <taxon>Metazoa</taxon>
        <taxon>Chordata</taxon>
        <taxon>Tunicata</taxon>
        <taxon>Ascidiacea</taxon>
        <taxon>Phlebobranchia</taxon>
        <taxon>Ascidiidae</taxon>
        <taxon>Phallusia</taxon>
    </lineage>
</organism>
<proteinExistence type="evidence at transcript level"/>
<comment type="cofactor">
    <cofactor evidence="1">
        <name>Zn(2+)</name>
        <dbReference type="ChEBI" id="CHEBI:29105"/>
    </cofactor>
</comment>
<dbReference type="EC" id="3.5.4.4" evidence="5"/>
<dbReference type="GO" id="GO:0005829">
    <property type="term" value="C:cytosol"/>
    <property type="evidence" value="ECO:0007669"/>
    <property type="project" value="TreeGrafter"/>
</dbReference>
<dbReference type="GO" id="GO:0060205">
    <property type="term" value="C:cytoplasmic vesicle lumen"/>
    <property type="evidence" value="ECO:0007669"/>
    <property type="project" value="UniProtKB-SubCell"/>
</dbReference>
<dbReference type="InterPro" id="IPR006330">
    <property type="entry name" value="Ado/ade_deaminase"/>
</dbReference>
<dbReference type="GO" id="GO:0046872">
    <property type="term" value="F:metal ion binding"/>
    <property type="evidence" value="ECO:0007669"/>
    <property type="project" value="UniProtKB-KW"/>
</dbReference>
<gene>
    <name evidence="11" type="primary">Adat3-003</name>
</gene>
<dbReference type="InterPro" id="IPR032466">
    <property type="entry name" value="Metal_Hydrolase"/>
</dbReference>
<comment type="similarity">
    <text evidence="4">Belongs to the metallo-dependent hydrolases superfamily. Adenosine and AMP deaminases family.</text>
</comment>
<dbReference type="InterPro" id="IPR001365">
    <property type="entry name" value="A_deaminase_dom"/>
</dbReference>
<dbReference type="Gene3D" id="3.20.20.140">
    <property type="entry name" value="Metal-dependent hydrolases"/>
    <property type="match status" value="1"/>
</dbReference>
<dbReference type="PANTHER" id="PTHR11409:SF43">
    <property type="entry name" value="ADENOSINE DEAMINASE"/>
    <property type="match status" value="1"/>
</dbReference>
<dbReference type="GO" id="GO:0009168">
    <property type="term" value="P:purine ribonucleoside monophosphate biosynthetic process"/>
    <property type="evidence" value="ECO:0007669"/>
    <property type="project" value="InterPro"/>
</dbReference>
<keyword evidence="9" id="KW-0862">Zinc</keyword>
<evidence type="ECO:0000259" key="10">
    <source>
        <dbReference type="Pfam" id="PF00962"/>
    </source>
</evidence>
<feature type="domain" description="Adenosine deaminase" evidence="10">
    <location>
        <begin position="7"/>
        <end position="234"/>
    </location>
</feature>
<dbReference type="GO" id="GO:0046103">
    <property type="term" value="P:inosine biosynthetic process"/>
    <property type="evidence" value="ECO:0007669"/>
    <property type="project" value="TreeGrafter"/>
</dbReference>
<dbReference type="AlphaFoldDB" id="A0A6F9D632"/>
<sequence>MLYAKTKGNVRPRDVIEAVCSTTSEASVKFGIEVRIILCTISLLPEWSMEVAKMCKEYSSMGVVGIDIAGEGTEPGNLVQQRHIDAYQFCRDHNIHRTAHAGENGSAEEVEQAMQILNAQRIGHGYHVVDSESVYNEAKARDVHFEVCPRSSYLTASVDPDLTKHPAIRFLKDKVNFSLSTDDPAIQQTTIYDDYNIAQKYFGFSIEDIKLLNILALKSAFVEESVKNELIRKFETEYAKIT</sequence>
<evidence type="ECO:0000256" key="9">
    <source>
        <dbReference type="ARBA" id="ARBA00022833"/>
    </source>
</evidence>
<dbReference type="PROSITE" id="PS00485">
    <property type="entry name" value="A_DEAMINASE"/>
    <property type="match status" value="1"/>
</dbReference>
<protein>
    <recommendedName>
        <fullName evidence="6">Adenosine deaminase</fullName>
        <ecNumber evidence="5">3.5.4.4</ecNumber>
    </recommendedName>
</protein>
<evidence type="ECO:0000256" key="4">
    <source>
        <dbReference type="ARBA" id="ARBA00006676"/>
    </source>
</evidence>
<evidence type="ECO:0000313" key="11">
    <source>
        <dbReference type="EMBL" id="CAB3220012.1"/>
    </source>
</evidence>
<evidence type="ECO:0000256" key="5">
    <source>
        <dbReference type="ARBA" id="ARBA00012784"/>
    </source>
</evidence>
<dbReference type="GO" id="GO:0060169">
    <property type="term" value="P:negative regulation of adenosine receptor signaling pathway"/>
    <property type="evidence" value="ECO:0007669"/>
    <property type="project" value="TreeGrafter"/>
</dbReference>
<dbReference type="EMBL" id="LR782727">
    <property type="protein sequence ID" value="CAB3220012.1"/>
    <property type="molecule type" value="mRNA"/>
</dbReference>
<evidence type="ECO:0000256" key="2">
    <source>
        <dbReference type="ARBA" id="ARBA00004296"/>
    </source>
</evidence>
<evidence type="ECO:0000256" key="3">
    <source>
        <dbReference type="ARBA" id="ARBA00004321"/>
    </source>
</evidence>
<dbReference type="GO" id="GO:0009897">
    <property type="term" value="C:external side of plasma membrane"/>
    <property type="evidence" value="ECO:0007669"/>
    <property type="project" value="TreeGrafter"/>
</dbReference>